<gene>
    <name evidence="1" type="ORF">WOLCODRAFT_164008</name>
</gene>
<accession>A0A2H3JKP1</accession>
<protein>
    <submittedName>
        <fullName evidence="1">Uncharacterized protein</fullName>
    </submittedName>
</protein>
<dbReference type="AlphaFoldDB" id="A0A2H3JKP1"/>
<organism evidence="1 2">
    <name type="scientific">Wolfiporia cocos (strain MD-104)</name>
    <name type="common">Brown rot fungus</name>
    <dbReference type="NCBI Taxonomy" id="742152"/>
    <lineage>
        <taxon>Eukaryota</taxon>
        <taxon>Fungi</taxon>
        <taxon>Dikarya</taxon>
        <taxon>Basidiomycota</taxon>
        <taxon>Agaricomycotina</taxon>
        <taxon>Agaricomycetes</taxon>
        <taxon>Polyporales</taxon>
        <taxon>Phaeolaceae</taxon>
        <taxon>Wolfiporia</taxon>
    </lineage>
</organism>
<proteinExistence type="predicted"/>
<evidence type="ECO:0000313" key="1">
    <source>
        <dbReference type="EMBL" id="PCH42760.1"/>
    </source>
</evidence>
<evidence type="ECO:0000313" key="2">
    <source>
        <dbReference type="Proteomes" id="UP000218811"/>
    </source>
</evidence>
<sequence>MTILCFNAYSALRAWYVRTMEADLQQENPSESCTNPGQFYDYIFLSVYEHATTTDTQAARDTVKDIDALMLSIGAKYPRAPWTVLQTIPFRCRISPYLNLTAIGSMLQHRPMNCPKFLLNYNDPMTKYIRDLPWSNILVMFKFMHCLAYYIRIERVKEKTLGEVAEEISVAFEKYWRILGGDTLDQLGNVVEDGRDGRKASHTSTQLTVGLP</sequence>
<name>A0A2H3JKP1_WOLCO</name>
<dbReference type="EMBL" id="KB468135">
    <property type="protein sequence ID" value="PCH42760.1"/>
    <property type="molecule type" value="Genomic_DNA"/>
</dbReference>
<keyword evidence="2" id="KW-1185">Reference proteome</keyword>
<dbReference type="Proteomes" id="UP000218811">
    <property type="component" value="Unassembled WGS sequence"/>
</dbReference>
<reference evidence="1 2" key="1">
    <citation type="journal article" date="2012" name="Science">
        <title>The Paleozoic origin of enzymatic lignin decomposition reconstructed from 31 fungal genomes.</title>
        <authorList>
            <person name="Floudas D."/>
            <person name="Binder M."/>
            <person name="Riley R."/>
            <person name="Barry K."/>
            <person name="Blanchette R.A."/>
            <person name="Henrissat B."/>
            <person name="Martinez A.T."/>
            <person name="Otillar R."/>
            <person name="Spatafora J.W."/>
            <person name="Yadav J.S."/>
            <person name="Aerts A."/>
            <person name="Benoit I."/>
            <person name="Boyd A."/>
            <person name="Carlson A."/>
            <person name="Copeland A."/>
            <person name="Coutinho P.M."/>
            <person name="de Vries R.P."/>
            <person name="Ferreira P."/>
            <person name="Findley K."/>
            <person name="Foster B."/>
            <person name="Gaskell J."/>
            <person name="Glotzer D."/>
            <person name="Gorecki P."/>
            <person name="Heitman J."/>
            <person name="Hesse C."/>
            <person name="Hori C."/>
            <person name="Igarashi K."/>
            <person name="Jurgens J.A."/>
            <person name="Kallen N."/>
            <person name="Kersten P."/>
            <person name="Kohler A."/>
            <person name="Kuees U."/>
            <person name="Kumar T.K.A."/>
            <person name="Kuo A."/>
            <person name="LaButti K."/>
            <person name="Larrondo L.F."/>
            <person name="Lindquist E."/>
            <person name="Ling A."/>
            <person name="Lombard V."/>
            <person name="Lucas S."/>
            <person name="Lundell T."/>
            <person name="Martin R."/>
            <person name="McLaughlin D.J."/>
            <person name="Morgenstern I."/>
            <person name="Morin E."/>
            <person name="Murat C."/>
            <person name="Nagy L.G."/>
            <person name="Nolan M."/>
            <person name="Ohm R.A."/>
            <person name="Patyshakuliyeva A."/>
            <person name="Rokas A."/>
            <person name="Ruiz-Duenas F.J."/>
            <person name="Sabat G."/>
            <person name="Salamov A."/>
            <person name="Samejima M."/>
            <person name="Schmutz J."/>
            <person name="Slot J.C."/>
            <person name="St John F."/>
            <person name="Stenlid J."/>
            <person name="Sun H."/>
            <person name="Sun S."/>
            <person name="Syed K."/>
            <person name="Tsang A."/>
            <person name="Wiebenga A."/>
            <person name="Young D."/>
            <person name="Pisabarro A."/>
            <person name="Eastwood D.C."/>
            <person name="Martin F."/>
            <person name="Cullen D."/>
            <person name="Grigoriev I.V."/>
            <person name="Hibbett D.S."/>
        </authorList>
    </citation>
    <scope>NUCLEOTIDE SEQUENCE [LARGE SCALE GENOMIC DNA]</scope>
    <source>
        <strain evidence="1 2">MD-104</strain>
    </source>
</reference>